<evidence type="ECO:0000313" key="4">
    <source>
        <dbReference type="EMBL" id="PLS24037.1"/>
    </source>
</evidence>
<dbReference type="RefSeq" id="WP_242689680.1">
    <property type="nucleotide sequence ID" value="NZ_CP071591.1"/>
</dbReference>
<reference evidence="4 5" key="1">
    <citation type="submission" date="2017-07" db="EMBL/GenBank/DDBJ databases">
        <title>Bifidobacterium novel species.</title>
        <authorList>
            <person name="Lugli G.A."/>
            <person name="Milani C."/>
            <person name="Duranti S."/>
            <person name="Mangifesta M."/>
        </authorList>
    </citation>
    <scope>NUCLEOTIDE SEQUENCE [LARGE SCALE GENOMIC DNA]</scope>
    <source>
        <strain evidence="4 5">45</strain>
    </source>
</reference>
<feature type="domain" description="CAAX prenyl protease 2/Lysostaphin resistance protein A-like" evidence="3">
    <location>
        <begin position="318"/>
        <end position="404"/>
    </location>
</feature>
<dbReference type="GO" id="GO:0080120">
    <property type="term" value="P:CAAX-box protein maturation"/>
    <property type="evidence" value="ECO:0007669"/>
    <property type="project" value="UniProtKB-ARBA"/>
</dbReference>
<dbReference type="Proteomes" id="UP000234855">
    <property type="component" value="Unassembled WGS sequence"/>
</dbReference>
<evidence type="ECO:0000256" key="2">
    <source>
        <dbReference type="SAM" id="Phobius"/>
    </source>
</evidence>
<dbReference type="GO" id="GO:0004175">
    <property type="term" value="F:endopeptidase activity"/>
    <property type="evidence" value="ECO:0007669"/>
    <property type="project" value="UniProtKB-ARBA"/>
</dbReference>
<dbReference type="PANTHER" id="PTHR36435">
    <property type="entry name" value="SLR1288 PROTEIN"/>
    <property type="match status" value="1"/>
</dbReference>
<feature type="transmembrane region" description="Helical" evidence="2">
    <location>
        <begin position="399"/>
        <end position="417"/>
    </location>
</feature>
<name>A0A2N5IQ02_9BIFI</name>
<accession>A0A2N5IQ02</accession>
<feature type="transmembrane region" description="Helical" evidence="2">
    <location>
        <begin position="465"/>
        <end position="486"/>
    </location>
</feature>
<keyword evidence="2" id="KW-0472">Membrane</keyword>
<gene>
    <name evidence="4" type="ORF">Tam1G_1873</name>
</gene>
<dbReference type="InterPro" id="IPR003675">
    <property type="entry name" value="Rce1/LyrA-like_dom"/>
</dbReference>
<feature type="compositionally biased region" description="Low complexity" evidence="1">
    <location>
        <begin position="1"/>
        <end position="20"/>
    </location>
</feature>
<feature type="transmembrane region" description="Helical" evidence="2">
    <location>
        <begin position="372"/>
        <end position="392"/>
    </location>
</feature>
<feature type="compositionally biased region" description="Pro residues" evidence="1">
    <location>
        <begin position="51"/>
        <end position="63"/>
    </location>
</feature>
<proteinExistence type="predicted"/>
<dbReference type="EMBL" id="NMWV01000029">
    <property type="protein sequence ID" value="PLS24037.1"/>
    <property type="molecule type" value="Genomic_DNA"/>
</dbReference>
<keyword evidence="2" id="KW-1133">Transmembrane helix</keyword>
<comment type="caution">
    <text evidence="4">The sequence shown here is derived from an EMBL/GenBank/DDBJ whole genome shotgun (WGS) entry which is preliminary data.</text>
</comment>
<evidence type="ECO:0000259" key="3">
    <source>
        <dbReference type="Pfam" id="PF02517"/>
    </source>
</evidence>
<organism evidence="4 5">
    <name type="scientific">Bifidobacterium imperatoris</name>
    <dbReference type="NCBI Taxonomy" id="2020965"/>
    <lineage>
        <taxon>Bacteria</taxon>
        <taxon>Bacillati</taxon>
        <taxon>Actinomycetota</taxon>
        <taxon>Actinomycetes</taxon>
        <taxon>Bifidobacteriales</taxon>
        <taxon>Bifidobacteriaceae</taxon>
        <taxon>Bifidobacterium</taxon>
    </lineage>
</organism>
<feature type="transmembrane region" description="Helical" evidence="2">
    <location>
        <begin position="218"/>
        <end position="235"/>
    </location>
</feature>
<evidence type="ECO:0000313" key="5">
    <source>
        <dbReference type="Proteomes" id="UP000234855"/>
    </source>
</evidence>
<protein>
    <submittedName>
        <fullName evidence="4">CAAX protease</fullName>
    </submittedName>
</protein>
<keyword evidence="4" id="KW-0378">Hydrolase</keyword>
<dbReference type="AlphaFoldDB" id="A0A2N5IQ02"/>
<dbReference type="PANTHER" id="PTHR36435:SF1">
    <property type="entry name" value="CAAX AMINO TERMINAL PROTEASE FAMILY PROTEIN"/>
    <property type="match status" value="1"/>
</dbReference>
<feature type="transmembrane region" description="Helical" evidence="2">
    <location>
        <begin position="181"/>
        <end position="206"/>
    </location>
</feature>
<dbReference type="Pfam" id="PF02517">
    <property type="entry name" value="Rce1-like"/>
    <property type="match status" value="1"/>
</dbReference>
<feature type="compositionally biased region" description="Low complexity" evidence="1">
    <location>
        <begin position="64"/>
        <end position="108"/>
    </location>
</feature>
<feature type="transmembrane region" description="Helical" evidence="2">
    <location>
        <begin position="423"/>
        <end position="444"/>
    </location>
</feature>
<feature type="region of interest" description="Disordered" evidence="1">
    <location>
        <begin position="1"/>
        <end position="108"/>
    </location>
</feature>
<feature type="transmembrane region" description="Helical" evidence="2">
    <location>
        <begin position="276"/>
        <end position="302"/>
    </location>
</feature>
<sequence>MSMNEQQPGWQPRGQQPQSGYENQTLRNSQSQEQSQESEPQPQYYATPQVVPMPPVPMAPAPQYPFQQPQYPQYAAVQAQPQYQQAPQSPSYAAPSQLGAPQQMQAQPQPYVAPVPTPAYVHAPNQPAAWPPQAQYAAPQPLSQPKIQPQPYAYVPPQPPAIAINPRQLWKTWRRRVVNRAMGLAFIYEGMMYVGSIVAVIALGVIMPSWSDSTKGDGIVSLASLVFAMGFLLIMRNRDILTREFWLGGPHRDTYGEPNQLGRISQYGGGRMRAQWFLIFILLGLGVQSVVTLAQMGVSMFGGDLVSPTSESLNESSNTVTMWLYIGLLGPICEEVMFRGVLMKELKPLGKNFAIVTSAFAFGLFHDDFVQGTFAFLFGLILGFVAMEYSLVWSIALHIFNNAILSGVIDTWFAGQLNDSQYAVYTIALTAIGVVGAVVALALYGHGLKQYRMQNRSIPDTYAGWTSPVFIAFVVVNLVLATLLLVEALAS</sequence>
<dbReference type="InterPro" id="IPR052710">
    <property type="entry name" value="CAAX_protease"/>
</dbReference>
<keyword evidence="4" id="KW-0645">Protease</keyword>
<evidence type="ECO:0000256" key="1">
    <source>
        <dbReference type="SAM" id="MobiDB-lite"/>
    </source>
</evidence>
<keyword evidence="2" id="KW-0812">Transmembrane</keyword>
<feature type="compositionally biased region" description="Low complexity" evidence="1">
    <location>
        <begin position="29"/>
        <end position="43"/>
    </location>
</feature>
<dbReference type="GO" id="GO:0006508">
    <property type="term" value="P:proteolysis"/>
    <property type="evidence" value="ECO:0007669"/>
    <property type="project" value="UniProtKB-KW"/>
</dbReference>